<proteinExistence type="predicted"/>
<dbReference type="SUPFAM" id="SSF49265">
    <property type="entry name" value="Fibronectin type III"/>
    <property type="match status" value="1"/>
</dbReference>
<accession>A0A917DZ32</accession>
<protein>
    <recommendedName>
        <fullName evidence="1">Fibronectin type-III domain-containing protein</fullName>
    </recommendedName>
</protein>
<feature type="domain" description="Fibronectin type-III" evidence="1">
    <location>
        <begin position="498"/>
        <end position="596"/>
    </location>
</feature>
<comment type="caution">
    <text evidence="2">The sequence shown here is derived from an EMBL/GenBank/DDBJ whole genome shotgun (WGS) entry which is preliminary data.</text>
</comment>
<keyword evidence="3" id="KW-1185">Reference proteome</keyword>
<reference evidence="2" key="1">
    <citation type="journal article" date="2014" name="Int. J. Syst. Evol. Microbiol.">
        <title>Complete genome sequence of Corynebacterium casei LMG S-19264T (=DSM 44701T), isolated from a smear-ripened cheese.</title>
        <authorList>
            <consortium name="US DOE Joint Genome Institute (JGI-PGF)"/>
            <person name="Walter F."/>
            <person name="Albersmeier A."/>
            <person name="Kalinowski J."/>
            <person name="Ruckert C."/>
        </authorList>
    </citation>
    <scope>NUCLEOTIDE SEQUENCE</scope>
    <source>
        <strain evidence="2">CGMCC 1.15178</strain>
    </source>
</reference>
<dbReference type="EMBL" id="BMHP01000003">
    <property type="protein sequence ID" value="GGD83719.1"/>
    <property type="molecule type" value="Genomic_DNA"/>
</dbReference>
<dbReference type="InterPro" id="IPR013783">
    <property type="entry name" value="Ig-like_fold"/>
</dbReference>
<dbReference type="Gene3D" id="2.60.40.10">
    <property type="entry name" value="Immunoglobulins"/>
    <property type="match status" value="2"/>
</dbReference>
<dbReference type="Proteomes" id="UP000612456">
    <property type="component" value="Unassembled WGS sequence"/>
</dbReference>
<dbReference type="InterPro" id="IPR003961">
    <property type="entry name" value="FN3_dom"/>
</dbReference>
<dbReference type="InterPro" id="IPR036116">
    <property type="entry name" value="FN3_sf"/>
</dbReference>
<reference evidence="2" key="2">
    <citation type="submission" date="2020-09" db="EMBL/GenBank/DDBJ databases">
        <authorList>
            <person name="Sun Q."/>
            <person name="Zhou Y."/>
        </authorList>
    </citation>
    <scope>NUCLEOTIDE SEQUENCE</scope>
    <source>
        <strain evidence="2">CGMCC 1.15178</strain>
    </source>
</reference>
<dbReference type="AlphaFoldDB" id="A0A917DZ32"/>
<dbReference type="SMART" id="SM00060">
    <property type="entry name" value="FN3"/>
    <property type="match status" value="1"/>
</dbReference>
<gene>
    <name evidence="2" type="ORF">GCM10010911_47380</name>
</gene>
<dbReference type="Pfam" id="PF17957">
    <property type="entry name" value="Big_7"/>
    <property type="match status" value="1"/>
</dbReference>
<organism evidence="2 3">
    <name type="scientific">Paenibacillus nasutitermitis</name>
    <dbReference type="NCBI Taxonomy" id="1652958"/>
    <lineage>
        <taxon>Bacteria</taxon>
        <taxon>Bacillati</taxon>
        <taxon>Bacillota</taxon>
        <taxon>Bacilli</taxon>
        <taxon>Bacillales</taxon>
        <taxon>Paenibacillaceae</taxon>
        <taxon>Paenibacillus</taxon>
    </lineage>
</organism>
<sequence length="703" mass="78050">MRLEGSYTSVYDLSIVINGNLIDRVHTLDTGMESGKWYYDLEALNYDGPIEVVVIGSDSATRYGVWSPMITLDADYSKVSKPQVEIINPKDKEIVNADTTVQIQALGKNDIKKVEVRINGGAWKTAAGEGKLYEMKWNTRPLGERVSSIEARATDVYGNVGRSLTTYVSTQGTEKPAQSVQKQDRAMWIWESESYPLVMNPRSRTVLHAMATDTSTFGQDPITTLYLGVDKFEGTDMLEDERGKVRDFVKWAHKEGFRVQALIAGGTRPPYFGAYERYREPALREFEKVLNYNLSSDPKERFDGVNVDVEPYIAADFKTDTPSVQIQYLDYLETILERRDASGLDLPVGPAIPRWYDTSDNTKAIPWKGVTKPLSQHIQDIADYIAIMDYRDQAEGSVGIIDQARDELEYANAIEKNNSVVIGVETKDIADGGDPEMISFQEEGRTFMEAELDKVYAAFEENPAFAGIALHHYEDLQKLPTEWGPEAVSWQAPADQIPPGAVKGTPQASAFNFQTVDLSYGPATDNREVDEYRIYRGTEPDFPADEAHLAGTSRGLSYTDKGLLPETTYYYKVAAVDSSGNIGKASKTTSATTGITTLKPLVIDKMEIVYEQSRAKATLLASYWNTGETVAVTVHGRFTFKGGKYVDVATDESGVATALSEGLAYESGKVGFLPKRLTAEGYYWASAYDRVKAAETEWSSSNE</sequence>
<evidence type="ECO:0000313" key="2">
    <source>
        <dbReference type="EMBL" id="GGD83719.1"/>
    </source>
</evidence>
<evidence type="ECO:0000313" key="3">
    <source>
        <dbReference type="Proteomes" id="UP000612456"/>
    </source>
</evidence>
<name>A0A917DZ32_9BACL</name>
<evidence type="ECO:0000259" key="1">
    <source>
        <dbReference type="PROSITE" id="PS50853"/>
    </source>
</evidence>
<dbReference type="CDD" id="cd00063">
    <property type="entry name" value="FN3"/>
    <property type="match status" value="1"/>
</dbReference>
<dbReference type="PROSITE" id="PS50853">
    <property type="entry name" value="FN3"/>
    <property type="match status" value="1"/>
</dbReference>